<dbReference type="RefSeq" id="WP_123133973.1">
    <property type="nucleotide sequence ID" value="NZ_RJJE01000017.1"/>
</dbReference>
<name>A0A3M9MPR6_9BACT</name>
<protein>
    <recommendedName>
        <fullName evidence="4">Outer membrane protein assembly factor BamE</fullName>
    </recommendedName>
</protein>
<reference evidence="2 3" key="1">
    <citation type="submission" date="2018-11" db="EMBL/GenBank/DDBJ databases">
        <title>Rufibacter latericius sp. nov., isolated from water in Baiyang Lake.</title>
        <authorList>
            <person name="Yang Y."/>
        </authorList>
    </citation>
    <scope>NUCLEOTIDE SEQUENCE [LARGE SCALE GENOMIC DNA]</scope>
    <source>
        <strain evidence="2 3">MCC P1</strain>
    </source>
</reference>
<accession>A0A3M9MPR6</accession>
<dbReference type="AlphaFoldDB" id="A0A3M9MPR6"/>
<evidence type="ECO:0008006" key="4">
    <source>
        <dbReference type="Google" id="ProtNLM"/>
    </source>
</evidence>
<evidence type="ECO:0000313" key="2">
    <source>
        <dbReference type="EMBL" id="RNI27506.1"/>
    </source>
</evidence>
<comment type="caution">
    <text evidence="2">The sequence shown here is derived from an EMBL/GenBank/DDBJ whole genome shotgun (WGS) entry which is preliminary data.</text>
</comment>
<keyword evidence="3" id="KW-1185">Reference proteome</keyword>
<dbReference type="EMBL" id="RJJE01000017">
    <property type="protein sequence ID" value="RNI27506.1"/>
    <property type="molecule type" value="Genomic_DNA"/>
</dbReference>
<evidence type="ECO:0000313" key="3">
    <source>
        <dbReference type="Proteomes" id="UP000271010"/>
    </source>
</evidence>
<dbReference type="OrthoDB" id="1139344at2"/>
<organism evidence="2 3">
    <name type="scientific">Rufibacter immobilis</name>
    <dbReference type="NCBI Taxonomy" id="1348778"/>
    <lineage>
        <taxon>Bacteria</taxon>
        <taxon>Pseudomonadati</taxon>
        <taxon>Bacteroidota</taxon>
        <taxon>Cytophagia</taxon>
        <taxon>Cytophagales</taxon>
        <taxon>Hymenobacteraceae</taxon>
        <taxon>Rufibacter</taxon>
    </lineage>
</organism>
<sequence length="165" mass="19228">MTTLLYLPTIFGISLDVYLIMILLGVPTFAFFRWVLKKFIINTRTRRITTWATTIVATPVIYMGLIMLLLKSLSYHPRYDFKRERWMAAKEKRYELSSDIIDSKMLLGKTKPEVRQLLGDEGNTDLSDHWNYYLGFRPGFANIDPDVLDIEFKDGKVVKVGQHET</sequence>
<feature type="transmembrane region" description="Helical" evidence="1">
    <location>
        <begin position="6"/>
        <end position="36"/>
    </location>
</feature>
<keyword evidence="1" id="KW-0472">Membrane</keyword>
<keyword evidence="1" id="KW-0812">Transmembrane</keyword>
<dbReference type="Proteomes" id="UP000271010">
    <property type="component" value="Unassembled WGS sequence"/>
</dbReference>
<evidence type="ECO:0000256" key="1">
    <source>
        <dbReference type="SAM" id="Phobius"/>
    </source>
</evidence>
<keyword evidence="1" id="KW-1133">Transmembrane helix</keyword>
<proteinExistence type="predicted"/>
<feature type="transmembrane region" description="Helical" evidence="1">
    <location>
        <begin position="48"/>
        <end position="70"/>
    </location>
</feature>
<gene>
    <name evidence="2" type="ORF">EFA69_15380</name>
</gene>